<protein>
    <submittedName>
        <fullName evidence="8">Methyl-accepting chemotaxis protein</fullName>
    </submittedName>
</protein>
<proteinExistence type="inferred from homology"/>
<dbReference type="CDD" id="cd06225">
    <property type="entry name" value="HAMP"/>
    <property type="match status" value="1"/>
</dbReference>
<dbReference type="PRINTS" id="PR00260">
    <property type="entry name" value="CHEMTRNSDUCR"/>
</dbReference>
<evidence type="ECO:0000256" key="5">
    <source>
        <dbReference type="SAM" id="Phobius"/>
    </source>
</evidence>
<keyword evidence="5" id="KW-0812">Transmembrane</keyword>
<feature type="region of interest" description="Disordered" evidence="4">
    <location>
        <begin position="522"/>
        <end position="577"/>
    </location>
</feature>
<evidence type="ECO:0000259" key="7">
    <source>
        <dbReference type="PROSITE" id="PS50885"/>
    </source>
</evidence>
<accession>A0ABW8EZ91</accession>
<evidence type="ECO:0000313" key="8">
    <source>
        <dbReference type="EMBL" id="MFJ3046349.1"/>
    </source>
</evidence>
<dbReference type="CDD" id="cd11386">
    <property type="entry name" value="MCP_signal"/>
    <property type="match status" value="1"/>
</dbReference>
<dbReference type="InterPro" id="IPR004089">
    <property type="entry name" value="MCPsignal_dom"/>
</dbReference>
<dbReference type="PANTHER" id="PTHR43531:SF14">
    <property type="entry name" value="METHYL-ACCEPTING CHEMOTAXIS PROTEIN I-RELATED"/>
    <property type="match status" value="1"/>
</dbReference>
<dbReference type="SMART" id="SM00304">
    <property type="entry name" value="HAMP"/>
    <property type="match status" value="1"/>
</dbReference>
<comment type="caution">
    <text evidence="8">The sequence shown here is derived from an EMBL/GenBank/DDBJ whole genome shotgun (WGS) entry which is preliminary data.</text>
</comment>
<organism evidence="8 9">
    <name type="scientific">Herbaspirillum chlorophenolicum</name>
    <dbReference type="NCBI Taxonomy" id="211589"/>
    <lineage>
        <taxon>Bacteria</taxon>
        <taxon>Pseudomonadati</taxon>
        <taxon>Pseudomonadota</taxon>
        <taxon>Betaproteobacteria</taxon>
        <taxon>Burkholderiales</taxon>
        <taxon>Oxalobacteraceae</taxon>
        <taxon>Herbaspirillum</taxon>
    </lineage>
</organism>
<comment type="similarity">
    <text evidence="2">Belongs to the methyl-accepting chemotaxis (MCP) protein family.</text>
</comment>
<feature type="domain" description="HAMP" evidence="7">
    <location>
        <begin position="213"/>
        <end position="265"/>
    </location>
</feature>
<evidence type="ECO:0000256" key="1">
    <source>
        <dbReference type="ARBA" id="ARBA00022481"/>
    </source>
</evidence>
<dbReference type="Gene3D" id="1.10.287.950">
    <property type="entry name" value="Methyl-accepting chemotaxis protein"/>
    <property type="match status" value="1"/>
</dbReference>
<dbReference type="RefSeq" id="WP_402700404.1">
    <property type="nucleotide sequence ID" value="NZ_JBIUZV010000005.1"/>
</dbReference>
<dbReference type="InterPro" id="IPR003660">
    <property type="entry name" value="HAMP_dom"/>
</dbReference>
<gene>
    <name evidence="8" type="ORF">ACIPEN_10985</name>
</gene>
<dbReference type="PANTHER" id="PTHR43531">
    <property type="entry name" value="PROTEIN ICFG"/>
    <property type="match status" value="1"/>
</dbReference>
<keyword evidence="9" id="KW-1185">Reference proteome</keyword>
<evidence type="ECO:0000256" key="4">
    <source>
        <dbReference type="SAM" id="MobiDB-lite"/>
    </source>
</evidence>
<name>A0ABW8EZ91_9BURK</name>
<dbReference type="PROSITE" id="PS50111">
    <property type="entry name" value="CHEMOTAXIS_TRANSDUC_2"/>
    <property type="match status" value="1"/>
</dbReference>
<evidence type="ECO:0000256" key="3">
    <source>
        <dbReference type="PROSITE-ProRule" id="PRU00284"/>
    </source>
</evidence>
<dbReference type="PROSITE" id="PS50885">
    <property type="entry name" value="HAMP"/>
    <property type="match status" value="1"/>
</dbReference>
<dbReference type="SUPFAM" id="SSF58104">
    <property type="entry name" value="Methyl-accepting chemotaxis protein (MCP) signaling domain"/>
    <property type="match status" value="1"/>
</dbReference>
<dbReference type="EMBL" id="JBIUZV010000005">
    <property type="protein sequence ID" value="MFJ3046349.1"/>
    <property type="molecule type" value="Genomic_DNA"/>
</dbReference>
<reference evidence="8 9" key="1">
    <citation type="submission" date="2024-10" db="EMBL/GenBank/DDBJ databases">
        <title>The Natural Products Discovery Center: Release of the First 8490 Sequenced Strains for Exploring Actinobacteria Biosynthetic Diversity.</title>
        <authorList>
            <person name="Kalkreuter E."/>
            <person name="Kautsar S.A."/>
            <person name="Yang D."/>
            <person name="Bader C.D."/>
            <person name="Teijaro C.N."/>
            <person name="Fluegel L."/>
            <person name="Davis C.M."/>
            <person name="Simpson J.R."/>
            <person name="Lauterbach L."/>
            <person name="Steele A.D."/>
            <person name="Gui C."/>
            <person name="Meng S."/>
            <person name="Li G."/>
            <person name="Viehrig K."/>
            <person name="Ye F."/>
            <person name="Su P."/>
            <person name="Kiefer A.F."/>
            <person name="Nichols A."/>
            <person name="Cepeda A.J."/>
            <person name="Yan W."/>
            <person name="Fan B."/>
            <person name="Jiang Y."/>
            <person name="Adhikari A."/>
            <person name="Zheng C.-J."/>
            <person name="Schuster L."/>
            <person name="Cowan T.M."/>
            <person name="Smanski M.J."/>
            <person name="Chevrette M.G."/>
            <person name="De Carvalho L.P.S."/>
            <person name="Shen B."/>
        </authorList>
    </citation>
    <scope>NUCLEOTIDE SEQUENCE [LARGE SCALE GENOMIC DNA]</scope>
    <source>
        <strain evidence="8 9">NPDC087045</strain>
    </source>
</reference>
<evidence type="ECO:0000313" key="9">
    <source>
        <dbReference type="Proteomes" id="UP001617427"/>
    </source>
</evidence>
<dbReference type="InterPro" id="IPR024478">
    <property type="entry name" value="HlyB_4HB_MCP"/>
</dbReference>
<keyword evidence="5" id="KW-1133">Transmembrane helix</keyword>
<dbReference type="Pfam" id="PF00015">
    <property type="entry name" value="MCPsignal"/>
    <property type="match status" value="1"/>
</dbReference>
<feature type="compositionally biased region" description="Low complexity" evidence="4">
    <location>
        <begin position="522"/>
        <end position="558"/>
    </location>
</feature>
<dbReference type="Pfam" id="PF12729">
    <property type="entry name" value="4HB_MCP_1"/>
    <property type="match status" value="1"/>
</dbReference>
<dbReference type="InterPro" id="IPR051310">
    <property type="entry name" value="MCP_chemotaxis"/>
</dbReference>
<dbReference type="Proteomes" id="UP001617427">
    <property type="component" value="Unassembled WGS sequence"/>
</dbReference>
<keyword evidence="1" id="KW-0488">Methylation</keyword>
<sequence>MNWFYDLRIARKLLITFAAILALTAIQGVFSIVQLSKVNDASTKIATDSLPSVRYPLEAKVALARIRTVQLQHLLPGNENNVENNEKLIAGQFSVLNKALEKYSALVDTEAEKVNFTAIKADLATFTGIHQTIAGRVREQKIDEARDILLNQITPVYLRLFDTLDKVVNLNVDAADTTDNDAQVRYESSRTMIAILLACCIGLGLLLATWVARIVSRPLQDAMHVAQRVADGDLTVEIKPASRDETGRLMQSLKAMNDSLLRIVGQVRQGTDTISTASREIASGNLDLSSRTEEQASSLEQTASAMEELTSTVKQNADNARQANQLANSASDVAVQGGGVVGQVVETMGSINESSKKIVDIISVIDGIAFQTNILALNAAVEAARAGEQGRGFAVVASEVRSLAQRSASAAKEIKALIDDSVAKVDTGSKLVEQAGTTMTEVVASVRRVTDIVGEISSASQEQSDGIEQVNLAITQMDEVTQQNAALVEQAAAAAGSLQDQAGKLAELVSVFKLDRSHTTASVTSTAKSAVKPTPKPAAKPAAAPAFKSIPGKPALPAKKAEPKSMAASDDDAWEQF</sequence>
<evidence type="ECO:0000256" key="2">
    <source>
        <dbReference type="ARBA" id="ARBA00029447"/>
    </source>
</evidence>
<feature type="transmembrane region" description="Helical" evidence="5">
    <location>
        <begin position="192"/>
        <end position="215"/>
    </location>
</feature>
<feature type="domain" description="Methyl-accepting transducer" evidence="6">
    <location>
        <begin position="270"/>
        <end position="499"/>
    </location>
</feature>
<dbReference type="InterPro" id="IPR004090">
    <property type="entry name" value="Chemotax_Me-accpt_rcpt"/>
</dbReference>
<keyword evidence="3" id="KW-0807">Transducer</keyword>
<dbReference type="Pfam" id="PF00672">
    <property type="entry name" value="HAMP"/>
    <property type="match status" value="1"/>
</dbReference>
<dbReference type="SMART" id="SM00283">
    <property type="entry name" value="MA"/>
    <property type="match status" value="1"/>
</dbReference>
<evidence type="ECO:0000259" key="6">
    <source>
        <dbReference type="PROSITE" id="PS50111"/>
    </source>
</evidence>
<keyword evidence="5" id="KW-0472">Membrane</keyword>